<evidence type="ECO:0000313" key="1">
    <source>
        <dbReference type="EMBL" id="GFN88838.1"/>
    </source>
</evidence>
<organism evidence="1 2">
    <name type="scientific">Plakobranchus ocellatus</name>
    <dbReference type="NCBI Taxonomy" id="259542"/>
    <lineage>
        <taxon>Eukaryota</taxon>
        <taxon>Metazoa</taxon>
        <taxon>Spiralia</taxon>
        <taxon>Lophotrochozoa</taxon>
        <taxon>Mollusca</taxon>
        <taxon>Gastropoda</taxon>
        <taxon>Heterobranchia</taxon>
        <taxon>Euthyneura</taxon>
        <taxon>Panpulmonata</taxon>
        <taxon>Sacoglossa</taxon>
        <taxon>Placobranchoidea</taxon>
        <taxon>Plakobranchidae</taxon>
        <taxon>Plakobranchus</taxon>
    </lineage>
</organism>
<protein>
    <submittedName>
        <fullName evidence="1">Uncharacterized protein</fullName>
    </submittedName>
</protein>
<proteinExistence type="predicted"/>
<keyword evidence="2" id="KW-1185">Reference proteome</keyword>
<dbReference type="AlphaFoldDB" id="A0AAV3Z4B7"/>
<reference evidence="1 2" key="1">
    <citation type="journal article" date="2021" name="Elife">
        <title>Chloroplast acquisition without the gene transfer in kleptoplastic sea slugs, Plakobranchus ocellatus.</title>
        <authorList>
            <person name="Maeda T."/>
            <person name="Takahashi S."/>
            <person name="Yoshida T."/>
            <person name="Shimamura S."/>
            <person name="Takaki Y."/>
            <person name="Nagai Y."/>
            <person name="Toyoda A."/>
            <person name="Suzuki Y."/>
            <person name="Arimoto A."/>
            <person name="Ishii H."/>
            <person name="Satoh N."/>
            <person name="Nishiyama T."/>
            <person name="Hasebe M."/>
            <person name="Maruyama T."/>
            <person name="Minagawa J."/>
            <person name="Obokata J."/>
            <person name="Shigenobu S."/>
        </authorList>
    </citation>
    <scope>NUCLEOTIDE SEQUENCE [LARGE SCALE GENOMIC DNA]</scope>
</reference>
<evidence type="ECO:0000313" key="2">
    <source>
        <dbReference type="Proteomes" id="UP000735302"/>
    </source>
</evidence>
<comment type="caution">
    <text evidence="1">The sequence shown here is derived from an EMBL/GenBank/DDBJ whole genome shotgun (WGS) entry which is preliminary data.</text>
</comment>
<dbReference type="Proteomes" id="UP000735302">
    <property type="component" value="Unassembled WGS sequence"/>
</dbReference>
<sequence length="69" mass="7542">MFMVGFQSGPVGIYNIVCFDGSHAYCEHPPQIPTKDSLAFDLDSKDLCRKSSPRLDLYRATGGSTASQI</sequence>
<accession>A0AAV3Z4B7</accession>
<dbReference type="EMBL" id="BLXT01001882">
    <property type="protein sequence ID" value="GFN88838.1"/>
    <property type="molecule type" value="Genomic_DNA"/>
</dbReference>
<name>A0AAV3Z4B7_9GAST</name>
<gene>
    <name evidence="1" type="ORF">PoB_001534400</name>
</gene>